<keyword evidence="3 6" id="KW-0560">Oxidoreductase</keyword>
<dbReference type="SUPFAM" id="SSF51905">
    <property type="entry name" value="FAD/NAD(P)-binding domain"/>
    <property type="match status" value="1"/>
</dbReference>
<evidence type="ECO:0000313" key="6">
    <source>
        <dbReference type="EMBL" id="MBB5869705.1"/>
    </source>
</evidence>
<dbReference type="SUPFAM" id="SSF54373">
    <property type="entry name" value="FAD-linked reductases, C-terminal domain"/>
    <property type="match status" value="1"/>
</dbReference>
<keyword evidence="7" id="KW-1185">Reference proteome</keyword>
<dbReference type="Proteomes" id="UP000587527">
    <property type="component" value="Unassembled WGS sequence"/>
</dbReference>
<feature type="binding site" evidence="4">
    <location>
        <position position="340"/>
    </location>
    <ligand>
        <name>substrate</name>
    </ligand>
</feature>
<dbReference type="EC" id="1.4.3.4" evidence="6"/>
<dbReference type="InterPro" id="IPR001613">
    <property type="entry name" value="Flavin_amine_oxidase"/>
</dbReference>
<protein>
    <submittedName>
        <fullName evidence="6">Monoamine oxidase</fullName>
        <ecNumber evidence="6">1.4.3.4</ecNumber>
    </submittedName>
</protein>
<dbReference type="AlphaFoldDB" id="A0A841BPU1"/>
<evidence type="ECO:0000256" key="3">
    <source>
        <dbReference type="ARBA" id="ARBA00023002"/>
    </source>
</evidence>
<evidence type="ECO:0000256" key="2">
    <source>
        <dbReference type="ARBA" id="ARBA00005995"/>
    </source>
</evidence>
<name>A0A841BPU1_9ACTN</name>
<dbReference type="Gene3D" id="3.50.50.60">
    <property type="entry name" value="FAD/NAD(P)-binding domain"/>
    <property type="match status" value="1"/>
</dbReference>
<evidence type="ECO:0000256" key="4">
    <source>
        <dbReference type="PIRSR" id="PIRSR601613-1"/>
    </source>
</evidence>
<reference evidence="6 7" key="1">
    <citation type="submission" date="2020-08" db="EMBL/GenBank/DDBJ databases">
        <title>Sequencing the genomes of 1000 actinobacteria strains.</title>
        <authorList>
            <person name="Klenk H.-P."/>
        </authorList>
    </citation>
    <scope>NUCLEOTIDE SEQUENCE [LARGE SCALE GENOMIC DNA]</scope>
    <source>
        <strain evidence="6 7">DSM 45362</strain>
    </source>
</reference>
<dbReference type="RefSeq" id="WP_221469901.1">
    <property type="nucleotide sequence ID" value="NZ_JACHMN010000002.1"/>
</dbReference>
<feature type="domain" description="Amine oxidase" evidence="5">
    <location>
        <begin position="12"/>
        <end position="447"/>
    </location>
</feature>
<dbReference type="PANTHER" id="PTHR43563:SF1">
    <property type="entry name" value="AMINE OXIDASE [FLAVIN-CONTAINING] B"/>
    <property type="match status" value="1"/>
</dbReference>
<dbReference type="EMBL" id="JACHMN010000002">
    <property type="protein sequence ID" value="MBB5869705.1"/>
    <property type="molecule type" value="Genomic_DNA"/>
</dbReference>
<evidence type="ECO:0000256" key="1">
    <source>
        <dbReference type="ARBA" id="ARBA00001974"/>
    </source>
</evidence>
<feature type="binding site" evidence="4">
    <location>
        <begin position="32"/>
        <end position="33"/>
    </location>
    <ligand>
        <name>FAD</name>
        <dbReference type="ChEBI" id="CHEBI:57692"/>
    </ligand>
</feature>
<dbReference type="InterPro" id="IPR036188">
    <property type="entry name" value="FAD/NAD-bd_sf"/>
</dbReference>
<gene>
    <name evidence="6" type="ORF">F4553_003084</name>
</gene>
<comment type="caution">
    <text evidence="6">The sequence shown here is derived from an EMBL/GenBank/DDBJ whole genome shotgun (WGS) entry which is preliminary data.</text>
</comment>
<dbReference type="PANTHER" id="PTHR43563">
    <property type="entry name" value="AMINE OXIDASE"/>
    <property type="match status" value="1"/>
</dbReference>
<organism evidence="6 7">
    <name type="scientific">Allocatelliglobosispora scoriae</name>
    <dbReference type="NCBI Taxonomy" id="643052"/>
    <lineage>
        <taxon>Bacteria</taxon>
        <taxon>Bacillati</taxon>
        <taxon>Actinomycetota</taxon>
        <taxon>Actinomycetes</taxon>
        <taxon>Micromonosporales</taxon>
        <taxon>Micromonosporaceae</taxon>
        <taxon>Allocatelliglobosispora</taxon>
    </lineage>
</organism>
<accession>A0A841BPU1</accession>
<feature type="binding site" evidence="4">
    <location>
        <position position="235"/>
    </location>
    <ligand>
        <name>FAD</name>
        <dbReference type="ChEBI" id="CHEBI:57692"/>
    </ligand>
</feature>
<evidence type="ECO:0000313" key="7">
    <source>
        <dbReference type="Proteomes" id="UP000587527"/>
    </source>
</evidence>
<evidence type="ECO:0000259" key="5">
    <source>
        <dbReference type="Pfam" id="PF01593"/>
    </source>
</evidence>
<proteinExistence type="inferred from homology"/>
<dbReference type="Pfam" id="PF01593">
    <property type="entry name" value="Amino_oxidase"/>
    <property type="match status" value="1"/>
</dbReference>
<comment type="similarity">
    <text evidence="2">Belongs to the flavin monoamine oxidase family.</text>
</comment>
<feature type="binding site" evidence="4">
    <location>
        <position position="423"/>
    </location>
    <ligand>
        <name>FAD</name>
        <dbReference type="ChEBI" id="CHEBI:57692"/>
    </ligand>
</feature>
<dbReference type="InterPro" id="IPR050703">
    <property type="entry name" value="Flavin_MAO"/>
</dbReference>
<comment type="cofactor">
    <cofactor evidence="1">
        <name>FAD</name>
        <dbReference type="ChEBI" id="CHEBI:57692"/>
    </cofactor>
</comment>
<dbReference type="InterPro" id="IPR002937">
    <property type="entry name" value="Amino_oxidase"/>
</dbReference>
<sequence>MDADVIVVGAGVAGLVAADRLVSAGQRVLVLEARDRVGGRTLTMPVPGFDGVVVDQGGQWVGAGQELVYAELSRFGLVTFPQSTGGGSALVVFRGKARRYTGRVPKLDPITLLDIGQAQARFDRLAATVDLAQPWRTPRAEWLDGQTFETWLRKTCWTARGRDFFRTATEAVFATLPANLSLLHALFYAASGTSLETLISTDGGAQQDRVLGGMGRLAERLAASLSGRIELNQPVRSIDQHDDGVTVTTETRSFNAGRVIVAVPPALAGRVVYTPALPAERDQLTQRTPHGGIIKCHAVYAEPFWRADGLSAEAASDTGPVKVAFDASPPDGGPGIILAFLDGPESLRLGALPEAERREAVLRSLTRFVGPRAMEPVAYLERDWNAEEWTRGCYGAHLPPGAWTQVGAALRAPVGRLHFAGTETAERWCGYIDGAISSGVRAATEVLTAAP</sequence>
<dbReference type="GO" id="GO:0097621">
    <property type="term" value="F:monoamine oxidase activity"/>
    <property type="evidence" value="ECO:0007669"/>
    <property type="project" value="UniProtKB-EC"/>
</dbReference>
<dbReference type="PRINTS" id="PR00757">
    <property type="entry name" value="AMINEOXDASEF"/>
</dbReference>